<name>A0AAJ1T1U9_9BACI</name>
<evidence type="ECO:0000313" key="2">
    <source>
        <dbReference type="Proteomes" id="UP001237207"/>
    </source>
</evidence>
<evidence type="ECO:0000313" key="1">
    <source>
        <dbReference type="EMBL" id="MDQ0216839.1"/>
    </source>
</evidence>
<dbReference type="AlphaFoldDB" id="A0AAJ1T1U9"/>
<reference evidence="1" key="1">
    <citation type="submission" date="2023-07" db="EMBL/GenBank/DDBJ databases">
        <title>Genomic Encyclopedia of Type Strains, Phase IV (KMG-IV): sequencing the most valuable type-strain genomes for metagenomic binning, comparative biology and taxonomic classification.</title>
        <authorList>
            <person name="Goeker M."/>
        </authorList>
    </citation>
    <scope>NUCLEOTIDE SEQUENCE</scope>
    <source>
        <strain evidence="1">DSM 23947</strain>
    </source>
</reference>
<gene>
    <name evidence="1" type="ORF">J2S13_003337</name>
</gene>
<comment type="caution">
    <text evidence="1">The sequence shown here is derived from an EMBL/GenBank/DDBJ whole genome shotgun (WGS) entry which is preliminary data.</text>
</comment>
<dbReference type="RefSeq" id="WP_307258923.1">
    <property type="nucleotide sequence ID" value="NZ_JAUSUC010000085.1"/>
</dbReference>
<accession>A0AAJ1T1U9</accession>
<keyword evidence="2" id="KW-1185">Reference proteome</keyword>
<organism evidence="1 2">
    <name type="scientific">Oikeobacillus pervagus</name>
    <dbReference type="NCBI Taxonomy" id="1325931"/>
    <lineage>
        <taxon>Bacteria</taxon>
        <taxon>Bacillati</taxon>
        <taxon>Bacillota</taxon>
        <taxon>Bacilli</taxon>
        <taxon>Bacillales</taxon>
        <taxon>Bacillaceae</taxon>
        <taxon>Oikeobacillus</taxon>
    </lineage>
</organism>
<sequence>MFNCNFCNSVITEAFVGSKDEIKVYSCFNCFIQTLNPFNFKFDDEFVYYPLFGMRDIQLDDSIAFYDKRGQELARVHLKAYQEGLLSYLKGEIAAEINLATEDITLVIKPYKVQLKK</sequence>
<dbReference type="Proteomes" id="UP001237207">
    <property type="component" value="Unassembled WGS sequence"/>
</dbReference>
<protein>
    <submittedName>
        <fullName evidence="1">Uncharacterized protein</fullName>
    </submittedName>
</protein>
<dbReference type="EMBL" id="JAUSUC010000085">
    <property type="protein sequence ID" value="MDQ0216839.1"/>
    <property type="molecule type" value="Genomic_DNA"/>
</dbReference>
<proteinExistence type="predicted"/>